<dbReference type="Gene3D" id="2.60.120.430">
    <property type="entry name" value="Galactose-binding lectin"/>
    <property type="match status" value="1"/>
</dbReference>
<dbReference type="GO" id="GO:0016787">
    <property type="term" value="F:hydrolase activity"/>
    <property type="evidence" value="ECO:0007669"/>
    <property type="project" value="UniProtKB-KW"/>
</dbReference>
<dbReference type="InterPro" id="IPR013529">
    <property type="entry name" value="Glyco_hydro_42_N"/>
</dbReference>
<feature type="domain" description="Agarase CBM-like" evidence="4">
    <location>
        <begin position="35"/>
        <end position="200"/>
    </location>
</feature>
<sequence>MALDKTHFIERNGENYIPLFEKNMETFPDGFKFKNVIAKKRDKAVEIHSKSKEHMYTSMDIIPTMDEVWDWSQLANFCFAFNAHNIGRRSSQVFINIFDHKGQMHSRSINIAGQSNHTYLIELKGEYLNGKTNYYSGFRSNPAPWKHDSIYATWMWGEMNLDLTNIQRIEFSINGSLIDHTLLLSHFRLLESPKCNAKYLTNIIDQYGQNAHFEYPEKIHSDQELAHKTQEELKELSKGSLPNRSRFSGFTGKGQYKATGFFRTEKIDGKWSLIDPDGYPYFATGLDIIRLANSYTMTGVDYDHNTIQQRNADDLTPEDSLEKLEVSMDSKSTAKVLSAIRRDCFQWLPKYDEPLGQHYAYMRELFEGALDQGETYSFYAANLHRKYGNNFMQKWRDVTIDRMLNWGFSSLGNWTAPDFYSNKKLPFFANGWIIGDFKTVSSGDDFWSPLPDPFDPLFKVRAEATAKQIENEINQSPWCVGIFIDNEKSWGRMGTITGQHGIAIHTLTRDACDSPTKAVFVKLLQDKYGKIEALNKAWLTNISSWESLASGVNNLLHNEAQLDDYGMLLEAYATEYFRIVNDSLKRRLPNHLYLGCRFADWGMTPDVVRAAAKHCDVISYNYYKEGLHPEAWAFLSDIDMPSIIGEFHIGAKDTGLFHPGLVTADNQKERGEMYQAYMNSVIDNPYFVGAHWFQYIDSPITGRSYDGENYNVGFVSITDTPYEDMVKAAKDVHNSLYKRRFS</sequence>
<dbReference type="InterPro" id="IPR040669">
    <property type="entry name" value="Agarase_CBM"/>
</dbReference>
<comment type="caution">
    <text evidence="5">The sequence shown here is derived from an EMBL/GenBank/DDBJ whole genome shotgun (WGS) entry which is preliminary data.</text>
</comment>
<dbReference type="InterPro" id="IPR017853">
    <property type="entry name" value="GH"/>
</dbReference>
<dbReference type="Pfam" id="PF17992">
    <property type="entry name" value="Agarase_CBM"/>
    <property type="match status" value="1"/>
</dbReference>
<dbReference type="Gene3D" id="3.20.20.80">
    <property type="entry name" value="Glycosidases"/>
    <property type="match status" value="1"/>
</dbReference>
<keyword evidence="1 5" id="KW-0378">Hydrolase</keyword>
<evidence type="ECO:0000313" key="5">
    <source>
        <dbReference type="EMBL" id="GLT15351.1"/>
    </source>
</evidence>
<protein>
    <submittedName>
        <fullName evidence="5">Hydrolase</fullName>
    </submittedName>
</protein>
<dbReference type="Proteomes" id="UP001157156">
    <property type="component" value="Unassembled WGS sequence"/>
</dbReference>
<organism evidence="5 6">
    <name type="scientific">Vibrio algivorus</name>
    <dbReference type="NCBI Taxonomy" id="1667024"/>
    <lineage>
        <taxon>Bacteria</taxon>
        <taxon>Pseudomonadati</taxon>
        <taxon>Pseudomonadota</taxon>
        <taxon>Gammaproteobacteria</taxon>
        <taxon>Vibrionales</taxon>
        <taxon>Vibrionaceae</taxon>
        <taxon>Vibrio</taxon>
    </lineage>
</organism>
<dbReference type="RefSeq" id="WP_107981148.1">
    <property type="nucleotide sequence ID" value="NZ_BSPV01000008.1"/>
</dbReference>
<accession>A0ABQ6EQQ5</accession>
<reference evidence="6" key="1">
    <citation type="journal article" date="2019" name="Int. J. Syst. Evol. Microbiol.">
        <title>The Global Catalogue of Microorganisms (GCM) 10K type strain sequencing project: providing services to taxonomists for standard genome sequencing and annotation.</title>
        <authorList>
            <consortium name="The Broad Institute Genomics Platform"/>
            <consortium name="The Broad Institute Genome Sequencing Center for Infectious Disease"/>
            <person name="Wu L."/>
            <person name="Ma J."/>
        </authorList>
    </citation>
    <scope>NUCLEOTIDE SEQUENCE [LARGE SCALE GENOMIC DNA]</scope>
    <source>
        <strain evidence="6">NBRC 111146</strain>
    </source>
</reference>
<evidence type="ECO:0000256" key="1">
    <source>
        <dbReference type="ARBA" id="ARBA00022801"/>
    </source>
</evidence>
<dbReference type="SUPFAM" id="SSF51445">
    <property type="entry name" value="(Trans)glycosidases"/>
    <property type="match status" value="1"/>
</dbReference>
<keyword evidence="6" id="KW-1185">Reference proteome</keyword>
<evidence type="ECO:0000259" key="3">
    <source>
        <dbReference type="Pfam" id="PF02449"/>
    </source>
</evidence>
<feature type="domain" description="Glycoside hydrolase family 42 N-terminal" evidence="3">
    <location>
        <begin position="508"/>
        <end position="625"/>
    </location>
</feature>
<keyword evidence="2" id="KW-0326">Glycosidase</keyword>
<evidence type="ECO:0000313" key="6">
    <source>
        <dbReference type="Proteomes" id="UP001157156"/>
    </source>
</evidence>
<dbReference type="EMBL" id="BSPV01000008">
    <property type="protein sequence ID" value="GLT15351.1"/>
    <property type="molecule type" value="Genomic_DNA"/>
</dbReference>
<dbReference type="Pfam" id="PF02449">
    <property type="entry name" value="Glyco_hydro_42"/>
    <property type="match status" value="1"/>
</dbReference>
<gene>
    <name evidence="5" type="ORF">GCM10007931_23260</name>
</gene>
<evidence type="ECO:0000259" key="4">
    <source>
        <dbReference type="Pfam" id="PF17992"/>
    </source>
</evidence>
<name>A0ABQ6EQQ5_9VIBR</name>
<proteinExistence type="predicted"/>
<evidence type="ECO:0000256" key="2">
    <source>
        <dbReference type="ARBA" id="ARBA00023295"/>
    </source>
</evidence>